<organism evidence="16 17">
    <name type="scientific">Cicer arietinum</name>
    <name type="common">Chickpea</name>
    <name type="synonym">Garbanzo</name>
    <dbReference type="NCBI Taxonomy" id="3827"/>
    <lineage>
        <taxon>Eukaryota</taxon>
        <taxon>Viridiplantae</taxon>
        <taxon>Streptophyta</taxon>
        <taxon>Embryophyta</taxon>
        <taxon>Tracheophyta</taxon>
        <taxon>Spermatophyta</taxon>
        <taxon>Magnoliopsida</taxon>
        <taxon>eudicotyledons</taxon>
        <taxon>Gunneridae</taxon>
        <taxon>Pentapetalae</taxon>
        <taxon>rosids</taxon>
        <taxon>fabids</taxon>
        <taxon>Fabales</taxon>
        <taxon>Fabaceae</taxon>
        <taxon>Papilionoideae</taxon>
        <taxon>50 kb inversion clade</taxon>
        <taxon>NPAAA clade</taxon>
        <taxon>Hologalegina</taxon>
        <taxon>IRL clade</taxon>
        <taxon>Cicereae</taxon>
        <taxon>Cicer</taxon>
    </lineage>
</organism>
<dbReference type="Gene3D" id="1.10.510.10">
    <property type="entry name" value="Transferase(Phosphotransferase) domain 1"/>
    <property type="match status" value="1"/>
</dbReference>
<dbReference type="SUPFAM" id="SSF52058">
    <property type="entry name" value="L domain-like"/>
    <property type="match status" value="1"/>
</dbReference>
<keyword evidence="17" id="KW-0418">Kinase</keyword>
<dbReference type="Gene3D" id="3.80.10.10">
    <property type="entry name" value="Ribonuclease Inhibitor"/>
    <property type="match status" value="2"/>
</dbReference>
<dbReference type="CDD" id="cd14066">
    <property type="entry name" value="STKc_IRAK"/>
    <property type="match status" value="1"/>
</dbReference>
<dbReference type="PROSITE" id="PS50011">
    <property type="entry name" value="PROTEIN_KINASE_DOM"/>
    <property type="match status" value="1"/>
</dbReference>
<dbReference type="InterPro" id="IPR017441">
    <property type="entry name" value="Protein_kinase_ATP_BS"/>
</dbReference>
<keyword evidence="9 14" id="KW-1133">Transmembrane helix</keyword>
<evidence type="ECO:0000256" key="10">
    <source>
        <dbReference type="ARBA" id="ARBA00023136"/>
    </source>
</evidence>
<sequence>MKTLKLEKTTVLVFFTAFLIAIVSDADLASDRSSLLTLRAAVGGRTLLWNTKETNPCLWTGVFCNNKRVTALRLPAMGLTGNLPLGLGNLTELQTLSLRFNALTGPIPSDFAKLVSLRNLYLHSNFFSGEVPEFMYTLQNLVRLNLGKNNFSGEISSNYNNLTRLDTLFLDENVFTGSVPDLNVPPLTQFNVSFNRLNGSIPKIFSRLNISAFEGNSLCGKPLQPCPGNNKLSGGAIAGIVIGSVFGFLLILVLLVLLLRKRRKSDSVELERAKSGEGELSREKMSREVENGGGGGGGNSGLASDSAMASASVSASGVSSLDSKSLIFIGKVERKFSLDDLLRASAEVLGKGTFGTTYKATLEMGMSVAVKRLKDVTAMEREFREKIEEVGKLVHENLVPLRGYYFNKDEKLIVYDYMPMGSLSALLHANNGTGRTPLNWETRSSIALGAAHGIAYLHSQGPTSSHGNIKSSNILLTKSFEPRVSDFGLAYLALPTATPNRVSGYRAPEVTDARKVSQKADVYSFGIMLLELLTGKAPTHSSLNEEGVDLPRWVQSVVQDEWNTEVFDMELLRYQNVEEEMVNLLQLALECTAQYPDKRPSMDVVANRIEKICHSSLEKE</sequence>
<dbReference type="GeneID" id="101500604"/>
<keyword evidence="7 12" id="KW-0547">Nucleotide-binding</keyword>
<evidence type="ECO:0000256" key="5">
    <source>
        <dbReference type="ARBA" id="ARBA00022729"/>
    </source>
</evidence>
<protein>
    <submittedName>
        <fullName evidence="17">Probable inactive receptor kinase At1g48480</fullName>
    </submittedName>
</protein>
<dbReference type="SUPFAM" id="SSF56112">
    <property type="entry name" value="Protein kinase-like (PK-like)"/>
    <property type="match status" value="1"/>
</dbReference>
<evidence type="ECO:0000256" key="4">
    <source>
        <dbReference type="ARBA" id="ARBA00022692"/>
    </source>
</evidence>
<dbReference type="Pfam" id="PF08263">
    <property type="entry name" value="LRRNT_2"/>
    <property type="match status" value="1"/>
</dbReference>
<keyword evidence="17" id="KW-0808">Transferase</keyword>
<evidence type="ECO:0000256" key="12">
    <source>
        <dbReference type="PROSITE-ProRule" id="PRU10141"/>
    </source>
</evidence>
<gene>
    <name evidence="17" type="primary">LOC101500604</name>
</gene>
<dbReference type="KEGG" id="cam:101500604"/>
<dbReference type="GO" id="GO:0004672">
    <property type="term" value="F:protein kinase activity"/>
    <property type="evidence" value="ECO:0007669"/>
    <property type="project" value="InterPro"/>
</dbReference>
<keyword evidence="10 14" id="KW-0472">Membrane</keyword>
<evidence type="ECO:0000313" key="16">
    <source>
        <dbReference type="Proteomes" id="UP000087171"/>
    </source>
</evidence>
<keyword evidence="11 17" id="KW-0675">Receptor</keyword>
<reference evidence="16" key="1">
    <citation type="journal article" date="2013" name="Nat. Biotechnol.">
        <title>Draft genome sequence of chickpea (Cicer arietinum) provides a resource for trait improvement.</title>
        <authorList>
            <person name="Varshney R.K."/>
            <person name="Song C."/>
            <person name="Saxena R.K."/>
            <person name="Azam S."/>
            <person name="Yu S."/>
            <person name="Sharpe A.G."/>
            <person name="Cannon S."/>
            <person name="Baek J."/>
            <person name="Rosen B.D."/>
            <person name="Tar'an B."/>
            <person name="Millan T."/>
            <person name="Zhang X."/>
            <person name="Ramsay L.D."/>
            <person name="Iwata A."/>
            <person name="Wang Y."/>
            <person name="Nelson W."/>
            <person name="Farmer A.D."/>
            <person name="Gaur P.M."/>
            <person name="Soderlund C."/>
            <person name="Penmetsa R.V."/>
            <person name="Xu C."/>
            <person name="Bharti A.K."/>
            <person name="He W."/>
            <person name="Winter P."/>
            <person name="Zhao S."/>
            <person name="Hane J.K."/>
            <person name="Carrasquilla-Garcia N."/>
            <person name="Condie J.A."/>
            <person name="Upadhyaya H.D."/>
            <person name="Luo M.C."/>
            <person name="Thudi M."/>
            <person name="Gowda C.L."/>
            <person name="Singh N.P."/>
            <person name="Lichtenzveig J."/>
            <person name="Gali K.K."/>
            <person name="Rubio J."/>
            <person name="Nadarajan N."/>
            <person name="Dolezel J."/>
            <person name="Bansal K.C."/>
            <person name="Xu X."/>
            <person name="Edwards D."/>
            <person name="Zhang G."/>
            <person name="Kahl G."/>
            <person name="Gil J."/>
            <person name="Singh K.B."/>
            <person name="Datta S.K."/>
            <person name="Jackson S.A."/>
            <person name="Wang J."/>
            <person name="Cook D.R."/>
        </authorList>
    </citation>
    <scope>NUCLEOTIDE SEQUENCE [LARGE SCALE GENOMIC DNA]</scope>
    <source>
        <strain evidence="16">cv. CDC Frontier</strain>
    </source>
</reference>
<keyword evidence="4 14" id="KW-0812">Transmembrane</keyword>
<dbReference type="AlphaFoldDB" id="A0A1S2XKQ0"/>
<dbReference type="Pfam" id="PF00560">
    <property type="entry name" value="LRR_1"/>
    <property type="match status" value="2"/>
</dbReference>
<dbReference type="InterPro" id="IPR000719">
    <property type="entry name" value="Prot_kinase_dom"/>
</dbReference>
<name>A0A1S2XKQ0_CICAR</name>
<dbReference type="InterPro" id="IPR011009">
    <property type="entry name" value="Kinase-like_dom_sf"/>
</dbReference>
<dbReference type="RefSeq" id="XP_004490822.1">
    <property type="nucleotide sequence ID" value="XM_004490765.3"/>
</dbReference>
<evidence type="ECO:0000256" key="9">
    <source>
        <dbReference type="ARBA" id="ARBA00022989"/>
    </source>
</evidence>
<dbReference type="Gene3D" id="3.30.200.20">
    <property type="entry name" value="Phosphorylase Kinase, domain 1"/>
    <property type="match status" value="1"/>
</dbReference>
<keyword evidence="3" id="KW-0433">Leucine-rich repeat</keyword>
<dbReference type="PANTHER" id="PTHR48010:SF32">
    <property type="entry name" value="PROTEIN KINASE DOMAIN-CONTAINING PROTEIN"/>
    <property type="match status" value="1"/>
</dbReference>
<keyword evidence="8 12" id="KW-0067">ATP-binding</keyword>
<dbReference type="InterPro" id="IPR050994">
    <property type="entry name" value="At_inactive_RLKs"/>
</dbReference>
<evidence type="ECO:0000256" key="2">
    <source>
        <dbReference type="ARBA" id="ARBA00022553"/>
    </source>
</evidence>
<feature type="compositionally biased region" description="Basic and acidic residues" evidence="13">
    <location>
        <begin position="270"/>
        <end position="290"/>
    </location>
</feature>
<dbReference type="FunFam" id="3.80.10.10:FF:000234">
    <property type="entry name" value="Probable inactive receptor kinase RLK902"/>
    <property type="match status" value="1"/>
</dbReference>
<accession>A0A1S2XKQ0</accession>
<evidence type="ECO:0000256" key="1">
    <source>
        <dbReference type="ARBA" id="ARBA00004370"/>
    </source>
</evidence>
<evidence type="ECO:0000256" key="13">
    <source>
        <dbReference type="SAM" id="MobiDB-lite"/>
    </source>
</evidence>
<dbReference type="InterPro" id="IPR001245">
    <property type="entry name" value="Ser-Thr/Tyr_kinase_cat_dom"/>
</dbReference>
<dbReference type="FunFam" id="1.10.510.10:FF:000585">
    <property type="entry name" value="Probable inactive receptor kinase At1g48480"/>
    <property type="match status" value="1"/>
</dbReference>
<feature type="domain" description="Protein kinase" evidence="15">
    <location>
        <begin position="343"/>
        <end position="617"/>
    </location>
</feature>
<evidence type="ECO:0000256" key="6">
    <source>
        <dbReference type="ARBA" id="ARBA00022737"/>
    </source>
</evidence>
<evidence type="ECO:0000256" key="8">
    <source>
        <dbReference type="ARBA" id="ARBA00022840"/>
    </source>
</evidence>
<feature type="transmembrane region" description="Helical" evidence="14">
    <location>
        <begin position="236"/>
        <end position="259"/>
    </location>
</feature>
<keyword evidence="2" id="KW-0597">Phosphoprotein</keyword>
<evidence type="ECO:0000259" key="15">
    <source>
        <dbReference type="PROSITE" id="PS50011"/>
    </source>
</evidence>
<keyword evidence="16" id="KW-1185">Reference proteome</keyword>
<dbReference type="PaxDb" id="3827-XP_004490822.1"/>
<evidence type="ECO:0000256" key="7">
    <source>
        <dbReference type="ARBA" id="ARBA00022741"/>
    </source>
</evidence>
<dbReference type="Proteomes" id="UP000087171">
    <property type="component" value="Chromosome Ca2"/>
</dbReference>
<evidence type="ECO:0000256" key="14">
    <source>
        <dbReference type="SAM" id="Phobius"/>
    </source>
</evidence>
<dbReference type="InterPro" id="IPR001611">
    <property type="entry name" value="Leu-rich_rpt"/>
</dbReference>
<evidence type="ECO:0000256" key="11">
    <source>
        <dbReference type="ARBA" id="ARBA00023170"/>
    </source>
</evidence>
<feature type="compositionally biased region" description="Gly residues" evidence="13">
    <location>
        <begin position="291"/>
        <end position="300"/>
    </location>
</feature>
<dbReference type="OrthoDB" id="652551at2759"/>
<feature type="binding site" evidence="12">
    <location>
        <position position="371"/>
    </location>
    <ligand>
        <name>ATP</name>
        <dbReference type="ChEBI" id="CHEBI:30616"/>
    </ligand>
</feature>
<proteinExistence type="predicted"/>
<keyword evidence="5" id="KW-0732">Signal</keyword>
<dbReference type="InterPro" id="IPR032675">
    <property type="entry name" value="LRR_dom_sf"/>
</dbReference>
<evidence type="ECO:0000313" key="17">
    <source>
        <dbReference type="RefSeq" id="XP_004490822.1"/>
    </source>
</evidence>
<comment type="subcellular location">
    <subcellularLocation>
        <location evidence="1">Membrane</location>
    </subcellularLocation>
</comment>
<dbReference type="eggNOG" id="ENOG502QSFF">
    <property type="taxonomic scope" value="Eukaryota"/>
</dbReference>
<dbReference type="FunFam" id="3.30.200.20:FF:000307">
    <property type="entry name" value="pollen receptor-like kinase 1"/>
    <property type="match status" value="1"/>
</dbReference>
<keyword evidence="6" id="KW-0677">Repeat</keyword>
<reference evidence="17" key="2">
    <citation type="submission" date="2025-08" db="UniProtKB">
        <authorList>
            <consortium name="RefSeq"/>
        </authorList>
    </citation>
    <scope>IDENTIFICATION</scope>
    <source>
        <tissue evidence="17">Etiolated seedlings</tissue>
    </source>
</reference>
<dbReference type="STRING" id="3827.A0A1S2XKQ0"/>
<evidence type="ECO:0000256" key="3">
    <source>
        <dbReference type="ARBA" id="ARBA00022614"/>
    </source>
</evidence>
<dbReference type="GO" id="GO:0005524">
    <property type="term" value="F:ATP binding"/>
    <property type="evidence" value="ECO:0007669"/>
    <property type="project" value="UniProtKB-UniRule"/>
</dbReference>
<dbReference type="Pfam" id="PF07714">
    <property type="entry name" value="PK_Tyr_Ser-Thr"/>
    <property type="match status" value="1"/>
</dbReference>
<dbReference type="GO" id="GO:0016020">
    <property type="term" value="C:membrane"/>
    <property type="evidence" value="ECO:0007669"/>
    <property type="project" value="UniProtKB-SubCell"/>
</dbReference>
<dbReference type="PROSITE" id="PS00107">
    <property type="entry name" value="PROTEIN_KINASE_ATP"/>
    <property type="match status" value="1"/>
</dbReference>
<feature type="region of interest" description="Disordered" evidence="13">
    <location>
        <begin position="270"/>
        <end position="303"/>
    </location>
</feature>
<dbReference type="InterPro" id="IPR013210">
    <property type="entry name" value="LRR_N_plant-typ"/>
</dbReference>
<dbReference type="PANTHER" id="PTHR48010">
    <property type="entry name" value="OS05G0588300 PROTEIN"/>
    <property type="match status" value="1"/>
</dbReference>